<reference evidence="6" key="1">
    <citation type="submission" date="2016-10" db="EMBL/GenBank/DDBJ databases">
        <authorList>
            <person name="Varghese N."/>
            <person name="Submissions S."/>
        </authorList>
    </citation>
    <scope>NUCLEOTIDE SEQUENCE [LARGE SCALE GENOMIC DNA]</scope>
    <source>
        <strain evidence="6">DSM 241</strain>
    </source>
</reference>
<evidence type="ECO:0000256" key="2">
    <source>
        <dbReference type="ARBA" id="ARBA00038115"/>
    </source>
</evidence>
<dbReference type="Pfam" id="PF12697">
    <property type="entry name" value="Abhydrolase_6"/>
    <property type="match status" value="1"/>
</dbReference>
<keyword evidence="1" id="KW-0378">Hydrolase</keyword>
<evidence type="ECO:0000313" key="5">
    <source>
        <dbReference type="EMBL" id="SEK83536.1"/>
    </source>
</evidence>
<name>A0A1H7KAP2_9GAMM</name>
<keyword evidence="6" id="KW-1185">Reference proteome</keyword>
<keyword evidence="3" id="KW-1133">Transmembrane helix</keyword>
<keyword evidence="5" id="KW-0031">Aminopeptidase</keyword>
<dbReference type="AlphaFoldDB" id="A0A1H7KAP2"/>
<organism evidence="5 6">
    <name type="scientific">Ectothiorhodospira marina</name>
    <dbReference type="NCBI Taxonomy" id="1396821"/>
    <lineage>
        <taxon>Bacteria</taxon>
        <taxon>Pseudomonadati</taxon>
        <taxon>Pseudomonadota</taxon>
        <taxon>Gammaproteobacteria</taxon>
        <taxon>Chromatiales</taxon>
        <taxon>Ectothiorhodospiraceae</taxon>
        <taxon>Ectothiorhodospira</taxon>
    </lineage>
</organism>
<feature type="transmembrane region" description="Helical" evidence="3">
    <location>
        <begin position="6"/>
        <end position="28"/>
    </location>
</feature>
<gene>
    <name evidence="5" type="ORF">SAMN05444515_105186</name>
</gene>
<dbReference type="InterPro" id="IPR029058">
    <property type="entry name" value="AB_hydrolase_fold"/>
</dbReference>
<dbReference type="InterPro" id="IPR000073">
    <property type="entry name" value="AB_hydrolase_1"/>
</dbReference>
<sequence length="304" mass="33759">MELMTTLMLFIAAAVLVTLGLFALRLWLQRAFRIRDRHWVDDPERLNTPAERVRVPTRRGRTLSAAWYLPHPGAPVVVMVHGWGANGSHLLFMVPRLLSEGLNVAVFDARCHGQSDDDTFASLPRFAEDAEAVMGALRARGHGDFILLGHSVGAGAVLLTASRNPGIRAVISLAAFSHPEPMMNGWLKEQGIPRRPLGLIINRSVEWLIGHRFDDIAPRTTVARIQAPLLLVHGSEDTVVPLWHVRRLAQENPRATVLTLPGVQHNDPEGFARHVDPILDWLRPHLRHQAPVDPSEQERVTGTG</sequence>
<dbReference type="EMBL" id="FOAA01000005">
    <property type="protein sequence ID" value="SEK83536.1"/>
    <property type="molecule type" value="Genomic_DNA"/>
</dbReference>
<dbReference type="RefSeq" id="WP_090252496.1">
    <property type="nucleotide sequence ID" value="NZ_FOAA01000005.1"/>
</dbReference>
<dbReference type="InterPro" id="IPR050261">
    <property type="entry name" value="FrsA_esterase"/>
</dbReference>
<keyword evidence="3" id="KW-0472">Membrane</keyword>
<dbReference type="GO" id="GO:0052689">
    <property type="term" value="F:carboxylic ester hydrolase activity"/>
    <property type="evidence" value="ECO:0007669"/>
    <property type="project" value="UniProtKB-ARBA"/>
</dbReference>
<proteinExistence type="inferred from homology"/>
<protein>
    <submittedName>
        <fullName evidence="5">Serine aminopeptidase, S33</fullName>
    </submittedName>
</protein>
<keyword evidence="3" id="KW-0812">Transmembrane</keyword>
<feature type="domain" description="AB hydrolase-1" evidence="4">
    <location>
        <begin position="77"/>
        <end position="272"/>
    </location>
</feature>
<dbReference type="OrthoDB" id="4269629at2"/>
<accession>A0A1H7KAP2</accession>
<dbReference type="STRING" id="1396821.SAMN05444515_105186"/>
<evidence type="ECO:0000259" key="4">
    <source>
        <dbReference type="Pfam" id="PF12697"/>
    </source>
</evidence>
<comment type="similarity">
    <text evidence="2">Belongs to the AB hydrolase superfamily. FUS2 hydrolase family.</text>
</comment>
<dbReference type="GO" id="GO:0004177">
    <property type="term" value="F:aminopeptidase activity"/>
    <property type="evidence" value="ECO:0007669"/>
    <property type="project" value="UniProtKB-KW"/>
</dbReference>
<dbReference type="PANTHER" id="PTHR22946">
    <property type="entry name" value="DIENELACTONE HYDROLASE DOMAIN-CONTAINING PROTEIN-RELATED"/>
    <property type="match status" value="1"/>
</dbReference>
<keyword evidence="5" id="KW-0645">Protease</keyword>
<dbReference type="SUPFAM" id="SSF53474">
    <property type="entry name" value="alpha/beta-Hydrolases"/>
    <property type="match status" value="1"/>
</dbReference>
<dbReference type="Gene3D" id="3.40.50.1820">
    <property type="entry name" value="alpha/beta hydrolase"/>
    <property type="match status" value="1"/>
</dbReference>
<evidence type="ECO:0000256" key="3">
    <source>
        <dbReference type="SAM" id="Phobius"/>
    </source>
</evidence>
<dbReference type="Proteomes" id="UP000199256">
    <property type="component" value="Unassembled WGS sequence"/>
</dbReference>
<dbReference type="PANTHER" id="PTHR22946:SF9">
    <property type="entry name" value="POLYKETIDE TRANSFERASE AF380"/>
    <property type="match status" value="1"/>
</dbReference>
<evidence type="ECO:0000256" key="1">
    <source>
        <dbReference type="ARBA" id="ARBA00022801"/>
    </source>
</evidence>
<evidence type="ECO:0000313" key="6">
    <source>
        <dbReference type="Proteomes" id="UP000199256"/>
    </source>
</evidence>